<evidence type="ECO:0000313" key="2">
    <source>
        <dbReference type="EMBL" id="KAF2968829.1"/>
    </source>
</evidence>
<dbReference type="OrthoDB" id="193478at2759"/>
<dbReference type="InterPro" id="IPR018750">
    <property type="entry name" value="DUF2306_membrane"/>
</dbReference>
<feature type="transmembrane region" description="Helical" evidence="1">
    <location>
        <begin position="142"/>
        <end position="162"/>
    </location>
</feature>
<sequence length="329" mass="37360">MAGSNHSPFTGRDRRIYHLIGFTNGYRFALWAIFTGILLGFSLYRLQFLDFHGVFCSDTVKSKFNHAAPGECFYFLQQPYKMGIILHLAGILPAAILACIQFVPAIRHKAIFLHRINGHIVIIMSVVSIAGVFVILPRSFGGGFGVRVVGGVLAVSFLWALNMAYINIKRLQIEQHRAWMLRAWYWAGSIITQRIIQIVSLKLLNSNPSHYVMPCDKIDSMLGTRTLDLYPECTRFYSGEDLQMNAVVRADLKHPTSVVEAAAALDSTFARTTFLAFLLHILGVEIYLRLTQDETKRLRNISYKRQLSQSKKCKNFSSYNLKYNIKKTP</sequence>
<evidence type="ECO:0000313" key="3">
    <source>
        <dbReference type="Proteomes" id="UP000481858"/>
    </source>
</evidence>
<feature type="transmembrane region" description="Helical" evidence="1">
    <location>
        <begin position="269"/>
        <end position="290"/>
    </location>
</feature>
<protein>
    <recommendedName>
        <fullName evidence="4">DUF2306 domain-containing protein</fullName>
    </recommendedName>
</protein>
<comment type="caution">
    <text evidence="2">The sequence shown here is derived from an EMBL/GenBank/DDBJ whole genome shotgun (WGS) entry which is preliminary data.</text>
</comment>
<keyword evidence="1" id="KW-0472">Membrane</keyword>
<name>A0A7C8IPC3_9PEZI</name>
<feature type="transmembrane region" description="Helical" evidence="1">
    <location>
        <begin position="24"/>
        <end position="44"/>
    </location>
</feature>
<gene>
    <name evidence="2" type="ORF">GQX73_g4784</name>
</gene>
<proteinExistence type="predicted"/>
<feature type="transmembrane region" description="Helical" evidence="1">
    <location>
        <begin position="183"/>
        <end position="204"/>
    </location>
</feature>
<dbReference type="EMBL" id="WUBL01000045">
    <property type="protein sequence ID" value="KAF2968829.1"/>
    <property type="molecule type" value="Genomic_DNA"/>
</dbReference>
<organism evidence="2 3">
    <name type="scientific">Xylaria multiplex</name>
    <dbReference type="NCBI Taxonomy" id="323545"/>
    <lineage>
        <taxon>Eukaryota</taxon>
        <taxon>Fungi</taxon>
        <taxon>Dikarya</taxon>
        <taxon>Ascomycota</taxon>
        <taxon>Pezizomycotina</taxon>
        <taxon>Sordariomycetes</taxon>
        <taxon>Xylariomycetidae</taxon>
        <taxon>Xylariales</taxon>
        <taxon>Xylariaceae</taxon>
        <taxon>Xylaria</taxon>
    </lineage>
</organism>
<accession>A0A7C8IPC3</accession>
<dbReference type="AlphaFoldDB" id="A0A7C8IPC3"/>
<keyword evidence="3" id="KW-1185">Reference proteome</keyword>
<feature type="transmembrane region" description="Helical" evidence="1">
    <location>
        <begin position="116"/>
        <end position="136"/>
    </location>
</feature>
<evidence type="ECO:0008006" key="4">
    <source>
        <dbReference type="Google" id="ProtNLM"/>
    </source>
</evidence>
<keyword evidence="1" id="KW-0812">Transmembrane</keyword>
<dbReference type="InParanoid" id="A0A7C8IPC3"/>
<keyword evidence="1" id="KW-1133">Transmembrane helix</keyword>
<evidence type="ECO:0000256" key="1">
    <source>
        <dbReference type="SAM" id="Phobius"/>
    </source>
</evidence>
<dbReference type="Pfam" id="PF10067">
    <property type="entry name" value="DUF2306"/>
    <property type="match status" value="1"/>
</dbReference>
<feature type="transmembrane region" description="Helical" evidence="1">
    <location>
        <begin position="84"/>
        <end position="104"/>
    </location>
</feature>
<reference evidence="2 3" key="1">
    <citation type="submission" date="2019-12" db="EMBL/GenBank/DDBJ databases">
        <title>Draft genome sequence of the ascomycete Xylaria multiplex DSM 110363.</title>
        <authorList>
            <person name="Buettner E."/>
            <person name="Kellner H."/>
        </authorList>
    </citation>
    <scope>NUCLEOTIDE SEQUENCE [LARGE SCALE GENOMIC DNA]</scope>
    <source>
        <strain evidence="2 3">DSM 110363</strain>
    </source>
</reference>
<dbReference type="Proteomes" id="UP000481858">
    <property type="component" value="Unassembled WGS sequence"/>
</dbReference>